<dbReference type="InterPro" id="IPR049492">
    <property type="entry name" value="BD-FAE-like_dom"/>
</dbReference>
<evidence type="ECO:0000313" key="3">
    <source>
        <dbReference type="EMBL" id="NGM18453.1"/>
    </source>
</evidence>
<evidence type="ECO:0000313" key="4">
    <source>
        <dbReference type="Proteomes" id="UP000475385"/>
    </source>
</evidence>
<dbReference type="AlphaFoldDB" id="A0A6M1LDT7"/>
<dbReference type="EMBL" id="JAAIKB010000001">
    <property type="protein sequence ID" value="NGM18453.1"/>
    <property type="molecule type" value="Genomic_DNA"/>
</dbReference>
<comment type="caution">
    <text evidence="3">The sequence shown here is derived from an EMBL/GenBank/DDBJ whole genome shotgun (WGS) entry which is preliminary data.</text>
</comment>
<dbReference type="PANTHER" id="PTHR48081">
    <property type="entry name" value="AB HYDROLASE SUPERFAMILY PROTEIN C4A8.06C"/>
    <property type="match status" value="1"/>
</dbReference>
<evidence type="ECO:0000259" key="2">
    <source>
        <dbReference type="Pfam" id="PF20434"/>
    </source>
</evidence>
<dbReference type="Gene3D" id="3.40.50.1820">
    <property type="entry name" value="alpha/beta hydrolase"/>
    <property type="match status" value="1"/>
</dbReference>
<organism evidence="3 4">
    <name type="scientific">Falsiroseomonas algicola</name>
    <dbReference type="NCBI Taxonomy" id="2716930"/>
    <lineage>
        <taxon>Bacteria</taxon>
        <taxon>Pseudomonadati</taxon>
        <taxon>Pseudomonadota</taxon>
        <taxon>Alphaproteobacteria</taxon>
        <taxon>Acetobacterales</taxon>
        <taxon>Roseomonadaceae</taxon>
        <taxon>Falsiroseomonas</taxon>
    </lineage>
</organism>
<dbReference type="InterPro" id="IPR050300">
    <property type="entry name" value="GDXG_lipolytic_enzyme"/>
</dbReference>
<keyword evidence="1 3" id="KW-0378">Hydrolase</keyword>
<protein>
    <submittedName>
        <fullName evidence="3">Alpha/beta hydrolase</fullName>
    </submittedName>
</protein>
<dbReference type="GO" id="GO:0016787">
    <property type="term" value="F:hydrolase activity"/>
    <property type="evidence" value="ECO:0007669"/>
    <property type="project" value="UniProtKB-KW"/>
</dbReference>
<dbReference type="SUPFAM" id="SSF53474">
    <property type="entry name" value="alpha/beta-Hydrolases"/>
    <property type="match status" value="1"/>
</dbReference>
<name>A0A6M1LDT7_9PROT</name>
<gene>
    <name evidence="3" type="ORF">G3576_00390</name>
</gene>
<reference evidence="3 4" key="1">
    <citation type="submission" date="2020-03" db="EMBL/GenBank/DDBJ databases">
        <title>Roseomonas stagni sp. nov., isolated from pond water in Japan.</title>
        <authorList>
            <person name="Furuhata K."/>
            <person name="Miyamoto H."/>
            <person name="Goto K."/>
        </authorList>
    </citation>
    <scope>NUCLEOTIDE SEQUENCE [LARGE SCALE GENOMIC DNA]</scope>
    <source>
        <strain evidence="3 4">PeD5</strain>
    </source>
</reference>
<feature type="domain" description="BD-FAE-like" evidence="2">
    <location>
        <begin position="65"/>
        <end position="175"/>
    </location>
</feature>
<sequence>MLLLAAGPALAQPPPEIAAGLARIGRVIAPPPTGALYAPLHGREPWDGVAVTRDARYGTDPRHRLDVFTPATRPTQPLPVLVFIHGGGFVAGDKQGPDGSPFYANVGVWAARNGLIGVNITYRLAPAHPYPAAQEDVAAALAWVSANIAAHGGDPARVILSGHSAGAIHAALYAAEPRFHPAGVAPPVAYAFVSGLFDFTGPDMAANDNAYLGAEAAARSPLPGLTRVTQPIFLAHGTLDPERFVQHSLRAREALCAAGRCPTAVTLEGHSHISEVYAIGMADTSLTAPLLAFIRR</sequence>
<dbReference type="InterPro" id="IPR029058">
    <property type="entry name" value="AB_hydrolase_fold"/>
</dbReference>
<accession>A0A6M1LDT7</accession>
<keyword evidence="4" id="KW-1185">Reference proteome</keyword>
<dbReference type="Proteomes" id="UP000475385">
    <property type="component" value="Unassembled WGS sequence"/>
</dbReference>
<proteinExistence type="predicted"/>
<evidence type="ECO:0000256" key="1">
    <source>
        <dbReference type="ARBA" id="ARBA00022801"/>
    </source>
</evidence>
<dbReference type="Pfam" id="PF20434">
    <property type="entry name" value="BD-FAE"/>
    <property type="match status" value="1"/>
</dbReference>